<gene>
    <name evidence="3" type="ORF">A5893_10355</name>
</gene>
<sequence length="322" mass="34757">MKMKKILNIFTVLISVTLLSSCLKDNIVLDPSKSNNVIEFGNPADIASPAGAKYYLFSPALEIKQSIELIVPVSYSGAASAPENITVTTALAPTSVITEYNTQQGTNFILLPSNLYTIANLVALIPSGERKSQIVINLKTDQFDLTKEYVLPLTIASSSFGIISSNFRTILLNIKAKNKYDGIYTVSATAPMLDVVSAALTGFYPIEQDLITQGANTVAMYDGRFATANFAHPIKSGTATSSYGNFSPVFAMDADGKVTSVTNYFGQGTNSSLRSARLDPTGVNKFTVTGDTKILEVKYVLIQGGSDRTFFSEKWVFKSARP</sequence>
<dbReference type="EMBL" id="LWHJ01000028">
    <property type="protein sequence ID" value="OAQ39068.1"/>
    <property type="molecule type" value="Genomic_DNA"/>
</dbReference>
<evidence type="ECO:0000313" key="3">
    <source>
        <dbReference type="EMBL" id="OAQ39068.1"/>
    </source>
</evidence>
<organism evidence="3 4">
    <name type="scientific">Pedobacter psychrophilus</name>
    <dbReference type="NCBI Taxonomy" id="1826909"/>
    <lineage>
        <taxon>Bacteria</taxon>
        <taxon>Pseudomonadati</taxon>
        <taxon>Bacteroidota</taxon>
        <taxon>Sphingobacteriia</taxon>
        <taxon>Sphingobacteriales</taxon>
        <taxon>Sphingobacteriaceae</taxon>
        <taxon>Pedobacter</taxon>
    </lineage>
</organism>
<feature type="domain" description="BT-3987-like N-terminal" evidence="2">
    <location>
        <begin position="70"/>
        <end position="159"/>
    </location>
</feature>
<keyword evidence="4" id="KW-1185">Reference proteome</keyword>
<keyword evidence="1" id="KW-0732">Signal</keyword>
<evidence type="ECO:0000313" key="4">
    <source>
        <dbReference type="Proteomes" id="UP000078459"/>
    </source>
</evidence>
<evidence type="ECO:0000259" key="2">
    <source>
        <dbReference type="Pfam" id="PF08522"/>
    </source>
</evidence>
<dbReference type="InterPro" id="IPR013728">
    <property type="entry name" value="BT_3987-like_N"/>
</dbReference>
<name>A0A179DDM6_9SPHI</name>
<protein>
    <recommendedName>
        <fullName evidence="2">BT-3987-like N-terminal domain-containing protein</fullName>
    </recommendedName>
</protein>
<dbReference type="Proteomes" id="UP000078459">
    <property type="component" value="Unassembled WGS sequence"/>
</dbReference>
<dbReference type="Gene3D" id="2.60.40.1740">
    <property type="entry name" value="hypothetical protein (bacova_03559)"/>
    <property type="match status" value="1"/>
</dbReference>
<dbReference type="PROSITE" id="PS51257">
    <property type="entry name" value="PROKAR_LIPOPROTEIN"/>
    <property type="match status" value="1"/>
</dbReference>
<feature type="chain" id="PRO_5008100384" description="BT-3987-like N-terminal domain-containing protein" evidence="1">
    <location>
        <begin position="21"/>
        <end position="322"/>
    </location>
</feature>
<comment type="caution">
    <text evidence="3">The sequence shown here is derived from an EMBL/GenBank/DDBJ whole genome shotgun (WGS) entry which is preliminary data.</text>
</comment>
<reference evidence="3 4" key="2">
    <citation type="submission" date="2016-06" db="EMBL/GenBank/DDBJ databases">
        <title>Pedobacter psychrophilus sp. nov., isolated from Antarctic fragmentary rock.</title>
        <authorList>
            <person name="Svec P."/>
        </authorList>
    </citation>
    <scope>NUCLEOTIDE SEQUENCE [LARGE SCALE GENOMIC DNA]</scope>
    <source>
        <strain evidence="3 4">CCM 8644</strain>
    </source>
</reference>
<proteinExistence type="predicted"/>
<dbReference type="STRING" id="1826909.A5893_10355"/>
<accession>A0A179DDM6</accession>
<dbReference type="AlphaFoldDB" id="A0A179DDM6"/>
<dbReference type="Pfam" id="PF08522">
    <property type="entry name" value="BT_3987-like_N"/>
    <property type="match status" value="1"/>
</dbReference>
<feature type="signal peptide" evidence="1">
    <location>
        <begin position="1"/>
        <end position="20"/>
    </location>
</feature>
<reference evidence="3 4" key="1">
    <citation type="submission" date="2016-04" db="EMBL/GenBank/DDBJ databases">
        <authorList>
            <person name="Evans L.H."/>
            <person name="Alamgir A."/>
            <person name="Owens N."/>
            <person name="Weber N.D."/>
            <person name="Virtaneva K."/>
            <person name="Barbian K."/>
            <person name="Babar A."/>
            <person name="Rosenke K."/>
        </authorList>
    </citation>
    <scope>NUCLEOTIDE SEQUENCE [LARGE SCALE GENOMIC DNA]</scope>
    <source>
        <strain evidence="3 4">CCM 8644</strain>
    </source>
</reference>
<evidence type="ECO:0000256" key="1">
    <source>
        <dbReference type="SAM" id="SignalP"/>
    </source>
</evidence>